<evidence type="ECO:0000313" key="4">
    <source>
        <dbReference type="Proteomes" id="UP001480955"/>
    </source>
</evidence>
<dbReference type="EMBL" id="JBELQE010000018">
    <property type="protein sequence ID" value="MER2248780.1"/>
    <property type="molecule type" value="Genomic_DNA"/>
</dbReference>
<sequence>MPLFYTLSDWVPENMCCSISDLRGFADAASWSGIASALLSIILPIGIFLGIYNIRHARTAEIENLGKLFGFSKDEDRKTIVPSYDIIHSRYNNELTLGGILSSSVQYFFPVALFVLLSLIGFGAAFSPQISDCAGNKQSPLVNPDGTLLGSLVYSFFGAYLWSIGHLVRRVANYDLSPISFFQAVLHLLLAVFVSAAIWHAHIFHHGGTNFLVAVAFIIGWFPDLFLGMLAAKFPWLALKKINPETSALREDIPLDTILGIDSFIKLRLNEHEIMDVQNLATANPIKIAIETPYGLLEAVDWVAQAQLILAVGSANVVALRKYNIRTVFDLERATRNPAISRQLLQILKRVAPSNPAPEVGADAAAPARPDRDESPASGRAAAENVDPGELKKGNSQPSLDLDDEFAAFVSFVRDDLHVRRLRQIWDILNQHFDARYAAT</sequence>
<feature type="transmembrane region" description="Helical" evidence="2">
    <location>
        <begin position="28"/>
        <end position="52"/>
    </location>
</feature>
<evidence type="ECO:0000256" key="2">
    <source>
        <dbReference type="SAM" id="Phobius"/>
    </source>
</evidence>
<comment type="caution">
    <text evidence="3">The sequence shown here is derived from an EMBL/GenBank/DDBJ whole genome shotgun (WGS) entry which is preliminary data.</text>
</comment>
<feature type="transmembrane region" description="Helical" evidence="2">
    <location>
        <begin position="107"/>
        <end position="126"/>
    </location>
</feature>
<evidence type="ECO:0000313" key="3">
    <source>
        <dbReference type="EMBL" id="MER2248780.1"/>
    </source>
</evidence>
<reference evidence="3 4" key="1">
    <citation type="submission" date="2024-06" db="EMBL/GenBank/DDBJ databases">
        <authorList>
            <person name="Campbell A.G."/>
        </authorList>
    </citation>
    <scope>NUCLEOTIDE SEQUENCE [LARGE SCALE GENOMIC DNA]</scope>
    <source>
        <strain evidence="3 4">EM12</strain>
    </source>
</reference>
<keyword evidence="2" id="KW-0472">Membrane</keyword>
<feature type="transmembrane region" description="Helical" evidence="2">
    <location>
        <begin position="146"/>
        <end position="168"/>
    </location>
</feature>
<protein>
    <submittedName>
        <fullName evidence="3">Uncharacterized protein</fullName>
    </submittedName>
</protein>
<evidence type="ECO:0000256" key="1">
    <source>
        <dbReference type="SAM" id="MobiDB-lite"/>
    </source>
</evidence>
<keyword evidence="4" id="KW-1185">Reference proteome</keyword>
<feature type="transmembrane region" description="Helical" evidence="2">
    <location>
        <begin position="211"/>
        <end position="232"/>
    </location>
</feature>
<keyword evidence="2" id="KW-1133">Transmembrane helix</keyword>
<feature type="transmembrane region" description="Helical" evidence="2">
    <location>
        <begin position="180"/>
        <end position="199"/>
    </location>
</feature>
<dbReference type="Proteomes" id="UP001480955">
    <property type="component" value="Unassembled WGS sequence"/>
</dbReference>
<gene>
    <name evidence="3" type="ORF">ABS772_02520</name>
</gene>
<feature type="region of interest" description="Disordered" evidence="1">
    <location>
        <begin position="356"/>
        <end position="398"/>
    </location>
</feature>
<feature type="compositionally biased region" description="Low complexity" evidence="1">
    <location>
        <begin position="357"/>
        <end position="368"/>
    </location>
</feature>
<dbReference type="RefSeq" id="WP_350391964.1">
    <property type="nucleotide sequence ID" value="NZ_JBELQE010000018.1"/>
</dbReference>
<name>A0ABV1QHF2_9HYPH</name>
<proteinExistence type="predicted"/>
<keyword evidence="2" id="KW-0812">Transmembrane</keyword>
<organism evidence="3 4">
    <name type="scientific">Methylorubrum podarium</name>
    <dbReference type="NCBI Taxonomy" id="200476"/>
    <lineage>
        <taxon>Bacteria</taxon>
        <taxon>Pseudomonadati</taxon>
        <taxon>Pseudomonadota</taxon>
        <taxon>Alphaproteobacteria</taxon>
        <taxon>Hyphomicrobiales</taxon>
        <taxon>Methylobacteriaceae</taxon>
        <taxon>Methylorubrum</taxon>
    </lineage>
</organism>
<accession>A0ABV1QHF2</accession>